<evidence type="ECO:0000313" key="4">
    <source>
        <dbReference type="EMBL" id="SSA45989.1"/>
    </source>
</evidence>
<feature type="transmembrane region" description="Helical" evidence="1">
    <location>
        <begin position="20"/>
        <end position="40"/>
    </location>
</feature>
<feature type="transmembrane region" description="Helical" evidence="1">
    <location>
        <begin position="47"/>
        <end position="63"/>
    </location>
</feature>
<dbReference type="InterPro" id="IPR002823">
    <property type="entry name" value="DUF112_TM"/>
</dbReference>
<evidence type="ECO:0000259" key="2">
    <source>
        <dbReference type="Pfam" id="PF01970"/>
    </source>
</evidence>
<keyword evidence="1" id="KW-1133">Transmembrane helix</keyword>
<feature type="domain" description="DUF112" evidence="2">
    <location>
        <begin position="3"/>
        <end position="72"/>
    </location>
</feature>
<sequence>MAALLIHLAFIPLFIRMLRTPFTILAPMIFVLSIIGGFAATRSMHDIWLIVIFGLAAFFLRKFDYPLAPAVLAIVLGPIAEPTLRQSLLLSSGDPSIFFTRPIAGPITAIALILIFLPAFKMLRRWRAAARG</sequence>
<keyword evidence="1" id="KW-0472">Membrane</keyword>
<feature type="transmembrane region" description="Helical" evidence="1">
    <location>
        <begin position="103"/>
        <end position="123"/>
    </location>
</feature>
<dbReference type="PANTHER" id="PTHR35342">
    <property type="entry name" value="TRICARBOXYLIC TRANSPORT PROTEIN"/>
    <property type="match status" value="1"/>
</dbReference>
<dbReference type="Proteomes" id="UP000245839">
    <property type="component" value="Unassembled WGS sequence"/>
</dbReference>
<evidence type="ECO:0000313" key="3">
    <source>
        <dbReference type="EMBL" id="PWJ19327.1"/>
    </source>
</evidence>
<proteinExistence type="predicted"/>
<dbReference type="EMBL" id="UETC01000004">
    <property type="protein sequence ID" value="SSA45989.1"/>
    <property type="molecule type" value="Genomic_DNA"/>
</dbReference>
<dbReference type="Proteomes" id="UP000251571">
    <property type="component" value="Unassembled WGS sequence"/>
</dbReference>
<gene>
    <name evidence="3" type="ORF">BCF38_104262</name>
    <name evidence="4" type="ORF">SAMN05421539_104262</name>
</gene>
<evidence type="ECO:0000313" key="6">
    <source>
        <dbReference type="Proteomes" id="UP000251571"/>
    </source>
</evidence>
<name>A0A2Y9AUT9_9RHOB</name>
<keyword evidence="1" id="KW-0812">Transmembrane</keyword>
<dbReference type="PANTHER" id="PTHR35342:SF5">
    <property type="entry name" value="TRICARBOXYLIC TRANSPORT PROTEIN"/>
    <property type="match status" value="1"/>
</dbReference>
<organism evidence="4 6">
    <name type="scientific">Jannaschia seohaensis</name>
    <dbReference type="NCBI Taxonomy" id="475081"/>
    <lineage>
        <taxon>Bacteria</taxon>
        <taxon>Pseudomonadati</taxon>
        <taxon>Pseudomonadota</taxon>
        <taxon>Alphaproteobacteria</taxon>
        <taxon>Rhodobacterales</taxon>
        <taxon>Roseobacteraceae</taxon>
        <taxon>Jannaschia</taxon>
    </lineage>
</organism>
<protein>
    <submittedName>
        <fullName evidence="4">Putative tricarboxylic transport membrane protein</fullName>
    </submittedName>
</protein>
<reference evidence="3 5" key="2">
    <citation type="submission" date="2018-03" db="EMBL/GenBank/DDBJ databases">
        <title>Genomic Encyclopedia of Archaeal and Bacterial Type Strains, Phase II (KMG-II): from individual species to whole genera.</title>
        <authorList>
            <person name="Goeker M."/>
        </authorList>
    </citation>
    <scope>NUCLEOTIDE SEQUENCE [LARGE SCALE GENOMIC DNA]</scope>
    <source>
        <strain evidence="3 5">DSM 25227</strain>
    </source>
</reference>
<dbReference type="AlphaFoldDB" id="A0A2Y9AUT9"/>
<keyword evidence="5" id="KW-1185">Reference proteome</keyword>
<accession>A0A2Y9AUT9</accession>
<evidence type="ECO:0000256" key="1">
    <source>
        <dbReference type="SAM" id="Phobius"/>
    </source>
</evidence>
<dbReference type="EMBL" id="QGDJ01000004">
    <property type="protein sequence ID" value="PWJ19327.1"/>
    <property type="molecule type" value="Genomic_DNA"/>
</dbReference>
<reference evidence="4 6" key="1">
    <citation type="submission" date="2016-10" db="EMBL/GenBank/DDBJ databases">
        <authorList>
            <person name="Cai Z."/>
        </authorList>
    </citation>
    <scope>NUCLEOTIDE SEQUENCE [LARGE SCALE GENOMIC DNA]</scope>
    <source>
        <strain evidence="4 6">DSM 25227</strain>
    </source>
</reference>
<dbReference type="Pfam" id="PF01970">
    <property type="entry name" value="TctA"/>
    <property type="match status" value="1"/>
</dbReference>
<evidence type="ECO:0000313" key="5">
    <source>
        <dbReference type="Proteomes" id="UP000245839"/>
    </source>
</evidence>